<dbReference type="SUPFAM" id="SSF55874">
    <property type="entry name" value="ATPase domain of HSP90 chaperone/DNA topoisomerase II/histidine kinase"/>
    <property type="match status" value="1"/>
</dbReference>
<keyword evidence="7 8" id="KW-1133">Transmembrane helix</keyword>
<protein>
    <recommendedName>
        <fullName evidence="2">histidine kinase</fullName>
        <ecNumber evidence="2">2.7.13.3</ecNumber>
    </recommendedName>
</protein>
<dbReference type="InterPro" id="IPR003594">
    <property type="entry name" value="HATPase_dom"/>
</dbReference>
<name>A0ABZ0WBT7_9BACT</name>
<dbReference type="Gene3D" id="3.30.565.10">
    <property type="entry name" value="Histidine kinase-like ATPase, C-terminal domain"/>
    <property type="match status" value="1"/>
</dbReference>
<evidence type="ECO:0000256" key="7">
    <source>
        <dbReference type="ARBA" id="ARBA00022989"/>
    </source>
</evidence>
<dbReference type="InterPro" id="IPR036890">
    <property type="entry name" value="HATPase_C_sf"/>
</dbReference>
<evidence type="ECO:0000259" key="9">
    <source>
        <dbReference type="PROSITE" id="PS50109"/>
    </source>
</evidence>
<dbReference type="InterPro" id="IPR005467">
    <property type="entry name" value="His_kinase_dom"/>
</dbReference>
<evidence type="ECO:0000256" key="4">
    <source>
        <dbReference type="ARBA" id="ARBA00022679"/>
    </source>
</evidence>
<dbReference type="EMBL" id="CP139960">
    <property type="protein sequence ID" value="WQD40093.1"/>
    <property type="molecule type" value="Genomic_DNA"/>
</dbReference>
<dbReference type="PANTHER" id="PTHR45436:SF5">
    <property type="entry name" value="SENSOR HISTIDINE KINASE TRCS"/>
    <property type="match status" value="1"/>
</dbReference>
<keyword evidence="6 10" id="KW-0418">Kinase</keyword>
<evidence type="ECO:0000256" key="6">
    <source>
        <dbReference type="ARBA" id="ARBA00022777"/>
    </source>
</evidence>
<evidence type="ECO:0000256" key="5">
    <source>
        <dbReference type="ARBA" id="ARBA00022692"/>
    </source>
</evidence>
<evidence type="ECO:0000256" key="2">
    <source>
        <dbReference type="ARBA" id="ARBA00012438"/>
    </source>
</evidence>
<accession>A0ABZ0WBT7</accession>
<dbReference type="InterPro" id="IPR036097">
    <property type="entry name" value="HisK_dim/P_sf"/>
</dbReference>
<dbReference type="GO" id="GO:0016301">
    <property type="term" value="F:kinase activity"/>
    <property type="evidence" value="ECO:0007669"/>
    <property type="project" value="UniProtKB-KW"/>
</dbReference>
<dbReference type="RefSeq" id="WP_114789480.1">
    <property type="nucleotide sequence ID" value="NZ_CP139960.1"/>
</dbReference>
<evidence type="ECO:0000313" key="11">
    <source>
        <dbReference type="Proteomes" id="UP001325680"/>
    </source>
</evidence>
<dbReference type="InterPro" id="IPR050428">
    <property type="entry name" value="TCS_sensor_his_kinase"/>
</dbReference>
<evidence type="ECO:0000256" key="3">
    <source>
        <dbReference type="ARBA" id="ARBA00022553"/>
    </source>
</evidence>
<comment type="catalytic activity">
    <reaction evidence="1">
        <text>ATP + protein L-histidine = ADP + protein N-phospho-L-histidine.</text>
        <dbReference type="EC" id="2.7.13.3"/>
    </reaction>
</comment>
<dbReference type="Pfam" id="PF00512">
    <property type="entry name" value="HisKA"/>
    <property type="match status" value="1"/>
</dbReference>
<reference evidence="10 11" key="1">
    <citation type="submission" date="2023-12" db="EMBL/GenBank/DDBJ databases">
        <title>Genome sequencing and assembly of bacterial species from a model synthetic community.</title>
        <authorList>
            <person name="Hogle S.L."/>
        </authorList>
    </citation>
    <scope>NUCLEOTIDE SEQUENCE [LARGE SCALE GENOMIC DNA]</scope>
    <source>
        <strain evidence="10 11">HAMBI_3031</strain>
    </source>
</reference>
<keyword evidence="11" id="KW-1185">Reference proteome</keyword>
<sequence length="434" mass="49099">MKLLNHTLLYLSVSLLGVLGLWAVVFYFFMLQEVKETVDDGLTNYKMFIVHRAQGDTSMLSSNLFGDKNYRINEISAEKAIRVLDTYKDTLIYQERLEQHAPVRLLTTAFVANEKYYELKIISAVINKADLIRKLFLALAALYGVMLASILVVNNFVLKKIWKPFHYLLTQLRNFKLGNTPLFKPAHTSVKEFRELNDSLQSLLQRNSDTYLSQKQFNENASHELQTPLAISINKLELLAERGALTDEDAATVGEVIQALESLKRLNKALLLLSKIENQQFAEEQKVRFNDIFQRLAKDFADLLRFRKVQIQLLEEGGFEKQMNYALAEILVVNLLKNAIVHNIPGGTIVITVSNSGFNIENTGDASEPLDEEKMFNRFYKRSAESGSTGLGLAIVKAIAGLYHLSAHYSFGTGKHRFSIQAGDNGTGQERKHS</sequence>
<dbReference type="SMART" id="SM00387">
    <property type="entry name" value="HATPase_c"/>
    <property type="match status" value="1"/>
</dbReference>
<organism evidence="10 11">
    <name type="scientific">Niabella yanshanensis</name>
    <dbReference type="NCBI Taxonomy" id="577386"/>
    <lineage>
        <taxon>Bacteria</taxon>
        <taxon>Pseudomonadati</taxon>
        <taxon>Bacteroidota</taxon>
        <taxon>Chitinophagia</taxon>
        <taxon>Chitinophagales</taxon>
        <taxon>Chitinophagaceae</taxon>
        <taxon>Niabella</taxon>
    </lineage>
</organism>
<keyword evidence="3" id="KW-0597">Phosphoprotein</keyword>
<dbReference type="SMART" id="SM00388">
    <property type="entry name" value="HisKA"/>
    <property type="match status" value="1"/>
</dbReference>
<dbReference type="Pfam" id="PF02518">
    <property type="entry name" value="HATPase_c"/>
    <property type="match status" value="1"/>
</dbReference>
<dbReference type="SUPFAM" id="SSF47384">
    <property type="entry name" value="Homodimeric domain of signal transducing histidine kinase"/>
    <property type="match status" value="1"/>
</dbReference>
<gene>
    <name evidence="10" type="ORF">U0035_08035</name>
</gene>
<dbReference type="InterPro" id="IPR003661">
    <property type="entry name" value="HisK_dim/P_dom"/>
</dbReference>
<feature type="transmembrane region" description="Helical" evidence="8">
    <location>
        <begin position="135"/>
        <end position="158"/>
    </location>
</feature>
<feature type="transmembrane region" description="Helical" evidence="8">
    <location>
        <begin position="7"/>
        <end position="30"/>
    </location>
</feature>
<evidence type="ECO:0000256" key="1">
    <source>
        <dbReference type="ARBA" id="ARBA00000085"/>
    </source>
</evidence>
<dbReference type="PANTHER" id="PTHR45436">
    <property type="entry name" value="SENSOR HISTIDINE KINASE YKOH"/>
    <property type="match status" value="1"/>
</dbReference>
<proteinExistence type="predicted"/>
<feature type="domain" description="Histidine kinase" evidence="9">
    <location>
        <begin position="220"/>
        <end position="427"/>
    </location>
</feature>
<keyword evidence="8" id="KW-0472">Membrane</keyword>
<dbReference type="Gene3D" id="1.10.287.130">
    <property type="match status" value="1"/>
</dbReference>
<keyword evidence="5 8" id="KW-0812">Transmembrane</keyword>
<evidence type="ECO:0000313" key="10">
    <source>
        <dbReference type="EMBL" id="WQD40093.1"/>
    </source>
</evidence>
<dbReference type="CDD" id="cd00082">
    <property type="entry name" value="HisKA"/>
    <property type="match status" value="1"/>
</dbReference>
<keyword evidence="4" id="KW-0808">Transferase</keyword>
<evidence type="ECO:0000256" key="8">
    <source>
        <dbReference type="SAM" id="Phobius"/>
    </source>
</evidence>
<dbReference type="PROSITE" id="PS50109">
    <property type="entry name" value="HIS_KIN"/>
    <property type="match status" value="1"/>
</dbReference>
<dbReference type="Proteomes" id="UP001325680">
    <property type="component" value="Chromosome"/>
</dbReference>
<dbReference type="EC" id="2.7.13.3" evidence="2"/>